<protein>
    <recommendedName>
        <fullName evidence="2">RecF/RecN/SMC N-terminal domain-containing protein</fullName>
    </recommendedName>
</protein>
<dbReference type="EMBL" id="LAZR01011646">
    <property type="protein sequence ID" value="KKM60623.1"/>
    <property type="molecule type" value="Genomic_DNA"/>
</dbReference>
<comment type="caution">
    <text evidence="1">The sequence shown here is derived from an EMBL/GenBank/DDBJ whole genome shotgun (WGS) entry which is preliminary data.</text>
</comment>
<evidence type="ECO:0000313" key="1">
    <source>
        <dbReference type="EMBL" id="KKM60623.1"/>
    </source>
</evidence>
<evidence type="ECO:0008006" key="2">
    <source>
        <dbReference type="Google" id="ProtNLM"/>
    </source>
</evidence>
<dbReference type="InterPro" id="IPR027417">
    <property type="entry name" value="P-loop_NTPase"/>
</dbReference>
<name>A0A0F9ITG7_9ZZZZ</name>
<organism evidence="1">
    <name type="scientific">marine sediment metagenome</name>
    <dbReference type="NCBI Taxonomy" id="412755"/>
    <lineage>
        <taxon>unclassified sequences</taxon>
        <taxon>metagenomes</taxon>
        <taxon>ecological metagenomes</taxon>
    </lineage>
</organism>
<gene>
    <name evidence="1" type="ORF">LCGC14_1540010</name>
</gene>
<proteinExistence type="predicted"/>
<sequence length="66" mass="7436">MVLREFSAQAQFLVISHREENIVNADRIYGVAMQQSGITDIFSVDLEDEAKQLLDLEDSPNLIEGL</sequence>
<dbReference type="AlphaFoldDB" id="A0A0F9ITG7"/>
<reference evidence="1" key="1">
    <citation type="journal article" date="2015" name="Nature">
        <title>Complex archaea that bridge the gap between prokaryotes and eukaryotes.</title>
        <authorList>
            <person name="Spang A."/>
            <person name="Saw J.H."/>
            <person name="Jorgensen S.L."/>
            <person name="Zaremba-Niedzwiedzka K."/>
            <person name="Martijn J."/>
            <person name="Lind A.E."/>
            <person name="van Eijk R."/>
            <person name="Schleper C."/>
            <person name="Guy L."/>
            <person name="Ettema T.J."/>
        </authorList>
    </citation>
    <scope>NUCLEOTIDE SEQUENCE</scope>
</reference>
<dbReference type="Gene3D" id="3.40.50.300">
    <property type="entry name" value="P-loop containing nucleotide triphosphate hydrolases"/>
    <property type="match status" value="1"/>
</dbReference>
<accession>A0A0F9ITG7</accession>